<evidence type="ECO:0000313" key="6">
    <source>
        <dbReference type="Proteomes" id="UP000178603"/>
    </source>
</evidence>
<dbReference type="GO" id="GO:0110001">
    <property type="term" value="C:toxin-antitoxin complex"/>
    <property type="evidence" value="ECO:0007669"/>
    <property type="project" value="InterPro"/>
</dbReference>
<dbReference type="AlphaFoldDB" id="A0A1F8ASY7"/>
<keyword evidence="2" id="KW-0540">Nuclease</keyword>
<dbReference type="InterPro" id="IPR008201">
    <property type="entry name" value="HepT-like"/>
</dbReference>
<comment type="similarity">
    <text evidence="4">Belongs to the HepT RNase toxin family.</text>
</comment>
<dbReference type="PANTHER" id="PTHR33397">
    <property type="entry name" value="UPF0331 PROTEIN YUTE"/>
    <property type="match status" value="1"/>
</dbReference>
<organism evidence="5 6">
    <name type="scientific">Candidatus Woesebacteria bacterium RIFCSPHIGHO2_12_FULL_41_24</name>
    <dbReference type="NCBI Taxonomy" id="1802510"/>
    <lineage>
        <taxon>Bacteria</taxon>
        <taxon>Candidatus Woeseibacteriota</taxon>
    </lineage>
</organism>
<dbReference type="GO" id="GO:0004540">
    <property type="term" value="F:RNA nuclease activity"/>
    <property type="evidence" value="ECO:0007669"/>
    <property type="project" value="InterPro"/>
</dbReference>
<gene>
    <name evidence="5" type="ORF">A3E44_01780</name>
</gene>
<comment type="caution">
    <text evidence="5">The sequence shown here is derived from an EMBL/GenBank/DDBJ whole genome shotgun (WGS) entry which is preliminary data.</text>
</comment>
<protein>
    <recommendedName>
        <fullName evidence="7">DUF86 domain-containing protein</fullName>
    </recommendedName>
</protein>
<reference evidence="5 6" key="1">
    <citation type="journal article" date="2016" name="Nat. Commun.">
        <title>Thousands of microbial genomes shed light on interconnected biogeochemical processes in an aquifer system.</title>
        <authorList>
            <person name="Anantharaman K."/>
            <person name="Brown C.T."/>
            <person name="Hug L.A."/>
            <person name="Sharon I."/>
            <person name="Castelle C.J."/>
            <person name="Probst A.J."/>
            <person name="Thomas B.C."/>
            <person name="Singh A."/>
            <person name="Wilkins M.J."/>
            <person name="Karaoz U."/>
            <person name="Brodie E.L."/>
            <person name="Williams K.H."/>
            <person name="Hubbard S.S."/>
            <person name="Banfield J.F."/>
        </authorList>
    </citation>
    <scope>NUCLEOTIDE SEQUENCE [LARGE SCALE GENOMIC DNA]</scope>
</reference>
<evidence type="ECO:0000256" key="2">
    <source>
        <dbReference type="ARBA" id="ARBA00022722"/>
    </source>
</evidence>
<dbReference type="Gene3D" id="1.20.120.580">
    <property type="entry name" value="bsu32300-like"/>
    <property type="match status" value="1"/>
</dbReference>
<evidence type="ECO:0008006" key="7">
    <source>
        <dbReference type="Google" id="ProtNLM"/>
    </source>
</evidence>
<dbReference type="InterPro" id="IPR037038">
    <property type="entry name" value="HepT-like_sf"/>
</dbReference>
<dbReference type="Proteomes" id="UP000178603">
    <property type="component" value="Unassembled WGS sequence"/>
</dbReference>
<evidence type="ECO:0000256" key="4">
    <source>
        <dbReference type="ARBA" id="ARBA00024207"/>
    </source>
</evidence>
<evidence type="ECO:0000313" key="5">
    <source>
        <dbReference type="EMBL" id="OGM54867.1"/>
    </source>
</evidence>
<dbReference type="Pfam" id="PF01934">
    <property type="entry name" value="HepT-like"/>
    <property type="match status" value="1"/>
</dbReference>
<keyword evidence="1" id="KW-1277">Toxin-antitoxin system</keyword>
<sequence>MSPVDIQIITRKAKLIEVDLAILAKNQPKSYKQYLKSATSQLIIERLLERIVGKMIDINYHLLSERCGFVPNNYTQSFTELGKRGIVSEKLANELAKSGGLRNALAHEYDEIDPKKIYESIEMALTQVPKYLKSVLKKIYTSCHG</sequence>
<dbReference type="PANTHER" id="PTHR33397:SF5">
    <property type="entry name" value="RNASE YUTE-RELATED"/>
    <property type="match status" value="1"/>
</dbReference>
<dbReference type="EMBL" id="MGGW01000009">
    <property type="protein sequence ID" value="OGM54867.1"/>
    <property type="molecule type" value="Genomic_DNA"/>
</dbReference>
<keyword evidence="3" id="KW-0378">Hydrolase</keyword>
<name>A0A1F8ASY7_9BACT</name>
<dbReference type="NCBIfam" id="NF047751">
    <property type="entry name" value="HepT_toxin"/>
    <property type="match status" value="1"/>
</dbReference>
<evidence type="ECO:0000256" key="3">
    <source>
        <dbReference type="ARBA" id="ARBA00022801"/>
    </source>
</evidence>
<dbReference type="GO" id="GO:0016787">
    <property type="term" value="F:hydrolase activity"/>
    <property type="evidence" value="ECO:0007669"/>
    <property type="project" value="UniProtKB-KW"/>
</dbReference>
<dbReference type="InterPro" id="IPR052379">
    <property type="entry name" value="Type_VII_TA_RNase"/>
</dbReference>
<accession>A0A1F8ASY7</accession>
<evidence type="ECO:0000256" key="1">
    <source>
        <dbReference type="ARBA" id="ARBA00022649"/>
    </source>
</evidence>
<proteinExistence type="inferred from homology"/>